<name>A0ABT4YVM5_9VIBR</name>
<dbReference type="InterPro" id="IPR024476">
    <property type="entry name" value="DUF3861"/>
</dbReference>
<evidence type="ECO:0000313" key="2">
    <source>
        <dbReference type="Proteomes" id="UP001210678"/>
    </source>
</evidence>
<dbReference type="EMBL" id="JAQLOI010000003">
    <property type="protein sequence ID" value="MDB1125069.1"/>
    <property type="molecule type" value="Genomic_DNA"/>
</dbReference>
<reference evidence="1 2" key="1">
    <citation type="submission" date="2023-01" db="EMBL/GenBank/DDBJ databases">
        <title>Vibrio sp. KJ40-1 sp.nov, isolated from marine algae.</title>
        <authorList>
            <person name="Butt M."/>
            <person name="Kim J.M.J."/>
            <person name="Jeon C.O.C."/>
        </authorList>
    </citation>
    <scope>NUCLEOTIDE SEQUENCE [LARGE SCALE GENOMIC DNA]</scope>
    <source>
        <strain evidence="1 2">KJ40-1</strain>
    </source>
</reference>
<accession>A0ABT4YVM5</accession>
<proteinExistence type="predicted"/>
<gene>
    <name evidence="1" type="ORF">PGX00_16040</name>
</gene>
<dbReference type="RefSeq" id="WP_272138440.1">
    <property type="nucleotide sequence ID" value="NZ_JAQLOI010000003.1"/>
</dbReference>
<comment type="caution">
    <text evidence="1">The sequence shown here is derived from an EMBL/GenBank/DDBJ whole genome shotgun (WGS) entry which is preliminary data.</text>
</comment>
<protein>
    <submittedName>
        <fullName evidence="1">DUF3861 domain-containing protein</fullName>
    </submittedName>
</protein>
<dbReference type="InterPro" id="IPR038194">
    <property type="entry name" value="DUF3861_sf"/>
</dbReference>
<sequence>MKSLIKKNNTYRVTIEDASSANGETPRILQFEVEDREDMFTIVEKLKQGSGLDEQDATKVGVALRLVAPVMMQNRKHVLFADFMPHFKHFMVNLKKAMKGN</sequence>
<organism evidence="1 2">
    <name type="scientific">Vibrio algarum</name>
    <dbReference type="NCBI Taxonomy" id="3020714"/>
    <lineage>
        <taxon>Bacteria</taxon>
        <taxon>Pseudomonadati</taxon>
        <taxon>Pseudomonadota</taxon>
        <taxon>Gammaproteobacteria</taxon>
        <taxon>Vibrionales</taxon>
        <taxon>Vibrionaceae</taxon>
        <taxon>Vibrio</taxon>
    </lineage>
</organism>
<dbReference type="Pfam" id="PF12977">
    <property type="entry name" value="DUF3861"/>
    <property type="match status" value="1"/>
</dbReference>
<keyword evidence="2" id="KW-1185">Reference proteome</keyword>
<evidence type="ECO:0000313" key="1">
    <source>
        <dbReference type="EMBL" id="MDB1125069.1"/>
    </source>
</evidence>
<dbReference type="Gene3D" id="3.10.20.850">
    <property type="entry name" value="Protein of unknown function DUF3861"/>
    <property type="match status" value="1"/>
</dbReference>
<dbReference type="Proteomes" id="UP001210678">
    <property type="component" value="Unassembled WGS sequence"/>
</dbReference>